<dbReference type="AlphaFoldDB" id="A0A0B1R6H0"/>
<gene>
    <name evidence="1" type="ORF">QU24_18340</name>
</gene>
<organism evidence="1 2">
    <name type="scientific">Pantoea rodasii</name>
    <dbReference type="NCBI Taxonomy" id="1076549"/>
    <lineage>
        <taxon>Bacteria</taxon>
        <taxon>Pseudomonadati</taxon>
        <taxon>Pseudomonadota</taxon>
        <taxon>Gammaproteobacteria</taxon>
        <taxon>Enterobacterales</taxon>
        <taxon>Erwiniaceae</taxon>
        <taxon>Pantoea</taxon>
    </lineage>
</organism>
<comment type="caution">
    <text evidence="1">The sequence shown here is derived from an EMBL/GenBank/DDBJ whole genome shotgun (WGS) entry which is preliminary data.</text>
</comment>
<protein>
    <submittedName>
        <fullName evidence="1">Uncharacterized protein</fullName>
    </submittedName>
</protein>
<evidence type="ECO:0000313" key="2">
    <source>
        <dbReference type="Proteomes" id="UP000030853"/>
    </source>
</evidence>
<reference evidence="1 2" key="1">
    <citation type="submission" date="2014-11" db="EMBL/GenBank/DDBJ databases">
        <title>Genome sequencing of Pantoea rodasii ND03.</title>
        <authorList>
            <person name="Muhamad Yunos N.Y."/>
            <person name="Chan K.-G."/>
        </authorList>
    </citation>
    <scope>NUCLEOTIDE SEQUENCE [LARGE SCALE GENOMIC DNA]</scope>
    <source>
        <strain evidence="1 2">ND03</strain>
    </source>
</reference>
<proteinExistence type="predicted"/>
<name>A0A0B1R6H0_9GAMM</name>
<accession>A0A0B1R6H0</accession>
<evidence type="ECO:0000313" key="1">
    <source>
        <dbReference type="EMBL" id="KHJ66665.1"/>
    </source>
</evidence>
<sequence>MDKKHIDLADLLSVRFSYSPDADMHAFKDWAEQRLSENEVNENVLILASLGLDKAISQYEVYRYFDAYLLDNAIAHPSPFELLPMIVRYGLKRIAFSESEAEVWSGLTHFKDFYYEVGPSRILKKIVSYLTDAYEDFVNYYDEDEGYFYLRRPRHELIVKEFQAKYVQESAMRFLRLFEGEYYRLGM</sequence>
<dbReference type="RefSeq" id="WP_039333943.1">
    <property type="nucleotide sequence ID" value="NZ_JTJJ01000072.1"/>
</dbReference>
<dbReference type="EMBL" id="JTJJ01000072">
    <property type="protein sequence ID" value="KHJ66665.1"/>
    <property type="molecule type" value="Genomic_DNA"/>
</dbReference>
<dbReference type="Proteomes" id="UP000030853">
    <property type="component" value="Unassembled WGS sequence"/>
</dbReference>